<gene>
    <name evidence="3" type="ORF">LCGC14_0368890</name>
</gene>
<evidence type="ECO:0000259" key="2">
    <source>
        <dbReference type="Pfam" id="PF01145"/>
    </source>
</evidence>
<evidence type="ECO:0000256" key="1">
    <source>
        <dbReference type="SAM" id="Phobius"/>
    </source>
</evidence>
<dbReference type="InterPro" id="IPR001107">
    <property type="entry name" value="Band_7"/>
</dbReference>
<evidence type="ECO:0000313" key="3">
    <source>
        <dbReference type="EMBL" id="KKN76597.1"/>
    </source>
</evidence>
<dbReference type="PANTHER" id="PTHR42911:SF1">
    <property type="entry name" value="MODULATOR OF FTSH PROTEASE HFLC"/>
    <property type="match status" value="1"/>
</dbReference>
<dbReference type="AlphaFoldDB" id="A0A0F9TNU1"/>
<sequence>MTEQKRGKNVALLGAGLQTVFVVVMLIIASWTRSAAALACVWILAAGVPVWLMTVVVFYCQQLQRREAAELDDLAGEGGAAGTIFEGEQLDAHRAAAARVRFVYRWVVPIFTLLWAAGNAAAAYTMLQWTRRAGELLAANAAPASLFAVLVGFLAFLFSAYALGMSRQGPWRLLRAPAGYLAVCVWAVAGVLAALVAAWQEYPAVDRVVAYAIPIGMAILALELAVNFVLDLYRPRMPGAEDRLMYDSRLFGLVAQPQHIGRSIAETLNYQFGFEVSKTWFFHLLSRAALPLLLTGLAVMLLMSSVVVVDEGELCVVSHWGNTDSASGPLGPGLHLKWPWPIDTARHFDTRIRSIQIGAGKARDAHGDTVEGGTFEGRELALWTDEHGEFEEKDFLVAVPPRHRKSTEERGGKVPAVNIIRLIGSLQYRIEDPYKFGYQYVDAEAVLQDIVHREMVRYCSSATLFKPAGQGQADRPEAIMTYGRQGLVRELLDRVRTAVSGGQVDLGVEIVSLNFRAVHPPAQAADAYQQVLQARLGRETARFEAQAFASRRYFSLASQPGDAQLLAIALRRAKGLALLSAIQRQGGKLAPHIDSILGRVQRDLNDLDKSILREALLGKSRPGELTTTATVRRSLNAYAEQLEQIRSAEQARQSIDLSEAVAEADRTVSKLFERTSGQPARLVAEARAQGWTFQLAERGRAAAFPAQLEAYRASPGVYMLDRYLDVWDKVLPSLPKYVIGIDPDRVEPWLNLEQGKSFQQKIDFSAAGGGDQP</sequence>
<feature type="transmembrane region" description="Helical" evidence="1">
    <location>
        <begin position="288"/>
        <end position="309"/>
    </location>
</feature>
<feature type="transmembrane region" description="Helical" evidence="1">
    <location>
        <begin position="35"/>
        <end position="60"/>
    </location>
</feature>
<name>A0A0F9TNU1_9ZZZZ</name>
<keyword evidence="1" id="KW-0812">Transmembrane</keyword>
<feature type="transmembrane region" description="Helical" evidence="1">
    <location>
        <begin position="178"/>
        <end position="199"/>
    </location>
</feature>
<feature type="transmembrane region" description="Helical" evidence="1">
    <location>
        <begin position="144"/>
        <end position="166"/>
    </location>
</feature>
<organism evidence="3">
    <name type="scientific">marine sediment metagenome</name>
    <dbReference type="NCBI Taxonomy" id="412755"/>
    <lineage>
        <taxon>unclassified sequences</taxon>
        <taxon>metagenomes</taxon>
        <taxon>ecological metagenomes</taxon>
    </lineage>
</organism>
<dbReference type="Gene3D" id="3.30.479.30">
    <property type="entry name" value="Band 7 domain"/>
    <property type="match status" value="1"/>
</dbReference>
<comment type="caution">
    <text evidence="3">The sequence shown here is derived from an EMBL/GenBank/DDBJ whole genome shotgun (WGS) entry which is preliminary data.</text>
</comment>
<feature type="domain" description="Band 7" evidence="2">
    <location>
        <begin position="308"/>
        <end position="547"/>
    </location>
</feature>
<dbReference type="PANTHER" id="PTHR42911">
    <property type="entry name" value="MODULATOR OF FTSH PROTEASE HFLC"/>
    <property type="match status" value="1"/>
</dbReference>
<dbReference type="Pfam" id="PF01145">
    <property type="entry name" value="Band_7"/>
    <property type="match status" value="1"/>
</dbReference>
<feature type="transmembrane region" description="Helical" evidence="1">
    <location>
        <begin position="12"/>
        <end position="29"/>
    </location>
</feature>
<feature type="transmembrane region" description="Helical" evidence="1">
    <location>
        <begin position="103"/>
        <end position="124"/>
    </location>
</feature>
<proteinExistence type="predicted"/>
<protein>
    <recommendedName>
        <fullName evidence="2">Band 7 domain-containing protein</fullName>
    </recommendedName>
</protein>
<accession>A0A0F9TNU1</accession>
<dbReference type="EMBL" id="LAZR01000293">
    <property type="protein sequence ID" value="KKN76597.1"/>
    <property type="molecule type" value="Genomic_DNA"/>
</dbReference>
<keyword evidence="1" id="KW-1133">Transmembrane helix</keyword>
<feature type="transmembrane region" description="Helical" evidence="1">
    <location>
        <begin position="211"/>
        <end position="233"/>
    </location>
</feature>
<reference evidence="3" key="1">
    <citation type="journal article" date="2015" name="Nature">
        <title>Complex archaea that bridge the gap between prokaryotes and eukaryotes.</title>
        <authorList>
            <person name="Spang A."/>
            <person name="Saw J.H."/>
            <person name="Jorgensen S.L."/>
            <person name="Zaremba-Niedzwiedzka K."/>
            <person name="Martijn J."/>
            <person name="Lind A.E."/>
            <person name="van Eijk R."/>
            <person name="Schleper C."/>
            <person name="Guy L."/>
            <person name="Ettema T.J."/>
        </authorList>
    </citation>
    <scope>NUCLEOTIDE SEQUENCE</scope>
</reference>
<dbReference type="InterPro" id="IPR036013">
    <property type="entry name" value="Band_7/SPFH_dom_sf"/>
</dbReference>
<keyword evidence="1" id="KW-0472">Membrane</keyword>